<dbReference type="Gene3D" id="3.40.50.2300">
    <property type="match status" value="1"/>
</dbReference>
<dbReference type="PROSITE" id="PS50110">
    <property type="entry name" value="RESPONSE_REGULATORY"/>
    <property type="match status" value="1"/>
</dbReference>
<proteinExistence type="predicted"/>
<feature type="domain" description="HTH LytTR-type" evidence="3">
    <location>
        <begin position="135"/>
        <end position="235"/>
    </location>
</feature>
<dbReference type="GO" id="GO:0000156">
    <property type="term" value="F:phosphorelay response regulator activity"/>
    <property type="evidence" value="ECO:0007669"/>
    <property type="project" value="InterPro"/>
</dbReference>
<dbReference type="InterPro" id="IPR011006">
    <property type="entry name" value="CheY-like_superfamily"/>
</dbReference>
<dbReference type="Proteomes" id="UP000515856">
    <property type="component" value="Chromosome"/>
</dbReference>
<feature type="domain" description="Response regulatory" evidence="2">
    <location>
        <begin position="3"/>
        <end position="125"/>
    </location>
</feature>
<dbReference type="InterPro" id="IPR001789">
    <property type="entry name" value="Sig_transdc_resp-reg_receiver"/>
</dbReference>
<evidence type="ECO:0000313" key="5">
    <source>
        <dbReference type="Proteomes" id="UP000515856"/>
    </source>
</evidence>
<dbReference type="Gene3D" id="2.40.50.1020">
    <property type="entry name" value="LytTr DNA-binding domain"/>
    <property type="match status" value="1"/>
</dbReference>
<feature type="modified residue" description="4-aspartylphosphate" evidence="1">
    <location>
        <position position="60"/>
    </location>
</feature>
<name>A0A7G9GQD3_9FIRM</name>
<protein>
    <submittedName>
        <fullName evidence="4">Response regulator transcription factor</fullName>
    </submittedName>
</protein>
<evidence type="ECO:0000259" key="3">
    <source>
        <dbReference type="PROSITE" id="PS50930"/>
    </source>
</evidence>
<reference evidence="4 5" key="1">
    <citation type="submission" date="2020-08" db="EMBL/GenBank/DDBJ databases">
        <authorList>
            <person name="Liu C."/>
            <person name="Sun Q."/>
        </authorList>
    </citation>
    <scope>NUCLEOTIDE SEQUENCE [LARGE SCALE GENOMIC DNA]</scope>
    <source>
        <strain evidence="4 5">NSJ-61</strain>
    </source>
</reference>
<dbReference type="PANTHER" id="PTHR37299">
    <property type="entry name" value="TRANSCRIPTIONAL REGULATOR-RELATED"/>
    <property type="match status" value="1"/>
</dbReference>
<dbReference type="SMART" id="SM00448">
    <property type="entry name" value="REC"/>
    <property type="match status" value="1"/>
</dbReference>
<dbReference type="InterPro" id="IPR046947">
    <property type="entry name" value="LytR-like"/>
</dbReference>
<organism evidence="4 5">
    <name type="scientific">[Eubacterium] hominis</name>
    <dbReference type="NCBI Taxonomy" id="2764325"/>
    <lineage>
        <taxon>Bacteria</taxon>
        <taxon>Bacillati</taxon>
        <taxon>Bacillota</taxon>
        <taxon>Erysipelotrichia</taxon>
        <taxon>Erysipelotrichales</taxon>
        <taxon>Erysipelotrichaceae</taxon>
        <taxon>Amedibacillus</taxon>
    </lineage>
</organism>
<dbReference type="PROSITE" id="PS50930">
    <property type="entry name" value="HTH_LYTTR"/>
    <property type="match status" value="1"/>
</dbReference>
<dbReference type="SUPFAM" id="SSF52172">
    <property type="entry name" value="CheY-like"/>
    <property type="match status" value="1"/>
</dbReference>
<gene>
    <name evidence="4" type="ORF">H9Q80_03410</name>
</gene>
<keyword evidence="5" id="KW-1185">Reference proteome</keyword>
<sequence length="241" mass="28453">MIKIAICDDDIGLCNQLENIIMQSKPLLDDTDVAIDIYYSGSSFIKKIKSSIDYDLLFLDIELDETNGIMISEHIRSNLKNDTCQIVFISSKTSYALKLFEYHPLNFLTKPFEDIKVIHSINKTIKLLKTNQDYYTYKSNQTMNKIAIHDILYLEAQNRQVKIVLKNGENILYYDSFSNAMKQVSNHNFYQIHKSYIINYRYVKIFKYDQVKMMNDEIIPISQSYRKSFRLIQLEMDRLDL</sequence>
<dbReference type="InterPro" id="IPR007492">
    <property type="entry name" value="LytTR_DNA-bd_dom"/>
</dbReference>
<evidence type="ECO:0000313" key="4">
    <source>
        <dbReference type="EMBL" id="QNM13015.1"/>
    </source>
</evidence>
<accession>A0A7G9GQD3</accession>
<dbReference type="SMART" id="SM00850">
    <property type="entry name" value="LytTR"/>
    <property type="match status" value="1"/>
</dbReference>
<dbReference type="KEGG" id="ehn:H9Q80_03410"/>
<dbReference type="GO" id="GO:0003677">
    <property type="term" value="F:DNA binding"/>
    <property type="evidence" value="ECO:0007669"/>
    <property type="project" value="InterPro"/>
</dbReference>
<dbReference type="EMBL" id="CP060636">
    <property type="protein sequence ID" value="QNM13015.1"/>
    <property type="molecule type" value="Genomic_DNA"/>
</dbReference>
<evidence type="ECO:0000256" key="1">
    <source>
        <dbReference type="PROSITE-ProRule" id="PRU00169"/>
    </source>
</evidence>
<dbReference type="RefSeq" id="WP_117454953.1">
    <property type="nucleotide sequence ID" value="NZ_CP060636.1"/>
</dbReference>
<keyword evidence="1" id="KW-0597">Phosphoprotein</keyword>
<dbReference type="PANTHER" id="PTHR37299:SF1">
    <property type="entry name" value="STAGE 0 SPORULATION PROTEIN A HOMOLOG"/>
    <property type="match status" value="1"/>
</dbReference>
<dbReference type="Pfam" id="PF00072">
    <property type="entry name" value="Response_reg"/>
    <property type="match status" value="1"/>
</dbReference>
<evidence type="ECO:0000259" key="2">
    <source>
        <dbReference type="PROSITE" id="PS50110"/>
    </source>
</evidence>
<dbReference type="Pfam" id="PF04397">
    <property type="entry name" value="LytTR"/>
    <property type="match status" value="1"/>
</dbReference>
<dbReference type="AlphaFoldDB" id="A0A7G9GQD3"/>